<feature type="compositionally biased region" description="Low complexity" evidence="6">
    <location>
        <begin position="269"/>
        <end position="288"/>
    </location>
</feature>
<feature type="compositionally biased region" description="Low complexity" evidence="6">
    <location>
        <begin position="180"/>
        <end position="189"/>
    </location>
</feature>
<comment type="caution">
    <text evidence="8">The sequence shown here is derived from an EMBL/GenBank/DDBJ whole genome shotgun (WGS) entry which is preliminary data.</text>
</comment>
<dbReference type="PANTHER" id="PTHR23057:SF0">
    <property type="entry name" value="JUXTAPOSED WITH ANOTHER ZINC FINGER PROTEIN 1"/>
    <property type="match status" value="1"/>
</dbReference>
<dbReference type="GO" id="GO:0005634">
    <property type="term" value="C:nucleus"/>
    <property type="evidence" value="ECO:0007669"/>
    <property type="project" value="TreeGrafter"/>
</dbReference>
<dbReference type="InterPro" id="IPR051580">
    <property type="entry name" value="ZnF-Chromatin_assoc"/>
</dbReference>
<feature type="region of interest" description="Disordered" evidence="6">
    <location>
        <begin position="120"/>
        <end position="141"/>
    </location>
</feature>
<feature type="region of interest" description="Disordered" evidence="6">
    <location>
        <begin position="269"/>
        <end position="300"/>
    </location>
</feature>
<keyword evidence="4" id="KW-0862">Zinc</keyword>
<dbReference type="AlphaFoldDB" id="A0A9Q1H7X9"/>
<evidence type="ECO:0000313" key="9">
    <source>
        <dbReference type="Proteomes" id="UP001152320"/>
    </source>
</evidence>
<keyword evidence="1" id="KW-0479">Metal-binding</keyword>
<dbReference type="InterPro" id="IPR036236">
    <property type="entry name" value="Znf_C2H2_sf"/>
</dbReference>
<feature type="compositionally biased region" description="Basic residues" evidence="6">
    <location>
        <begin position="37"/>
        <end position="51"/>
    </location>
</feature>
<dbReference type="PANTHER" id="PTHR23057">
    <property type="entry name" value="JUXTAPOSED WITH ANOTHER ZINC FINGER PROTEIN 1"/>
    <property type="match status" value="1"/>
</dbReference>
<reference evidence="8" key="1">
    <citation type="submission" date="2021-10" db="EMBL/GenBank/DDBJ databases">
        <title>Tropical sea cucumber genome reveals ecological adaptation and Cuvierian tubules defense mechanism.</title>
        <authorList>
            <person name="Chen T."/>
        </authorList>
    </citation>
    <scope>NUCLEOTIDE SEQUENCE</scope>
    <source>
        <strain evidence="8">Nanhai2018</strain>
        <tissue evidence="8">Muscle</tissue>
    </source>
</reference>
<feature type="region of interest" description="Disordered" evidence="6">
    <location>
        <begin position="1"/>
        <end position="22"/>
    </location>
</feature>
<feature type="compositionally biased region" description="Pro residues" evidence="6">
    <location>
        <begin position="168"/>
        <end position="179"/>
    </location>
</feature>
<dbReference type="SMART" id="SM00355">
    <property type="entry name" value="ZnF_C2H2"/>
    <property type="match status" value="2"/>
</dbReference>
<evidence type="ECO:0000256" key="6">
    <source>
        <dbReference type="SAM" id="MobiDB-lite"/>
    </source>
</evidence>
<feature type="region of interest" description="Disordered" evidence="6">
    <location>
        <begin position="35"/>
        <end position="61"/>
    </location>
</feature>
<dbReference type="InterPro" id="IPR013087">
    <property type="entry name" value="Znf_C2H2_type"/>
</dbReference>
<protein>
    <submittedName>
        <fullName evidence="8">Juxtaposed with another zinc finger protein 1</fullName>
    </submittedName>
</protein>
<evidence type="ECO:0000256" key="3">
    <source>
        <dbReference type="ARBA" id="ARBA00022771"/>
    </source>
</evidence>
<evidence type="ECO:0000259" key="7">
    <source>
        <dbReference type="PROSITE" id="PS50157"/>
    </source>
</evidence>
<dbReference type="PROSITE" id="PS00028">
    <property type="entry name" value="ZINC_FINGER_C2H2_1"/>
    <property type="match status" value="1"/>
</dbReference>
<proteinExistence type="predicted"/>
<evidence type="ECO:0000256" key="1">
    <source>
        <dbReference type="ARBA" id="ARBA00022723"/>
    </source>
</evidence>
<dbReference type="GO" id="GO:0008270">
    <property type="term" value="F:zinc ion binding"/>
    <property type="evidence" value="ECO:0007669"/>
    <property type="project" value="UniProtKB-KW"/>
</dbReference>
<gene>
    <name evidence="8" type="ORF">HOLleu_19632</name>
</gene>
<keyword evidence="2" id="KW-0677">Repeat</keyword>
<dbReference type="SUPFAM" id="SSF57667">
    <property type="entry name" value="beta-beta-alpha zinc fingers"/>
    <property type="match status" value="1"/>
</dbReference>
<feature type="region of interest" description="Disordered" evidence="6">
    <location>
        <begin position="165"/>
        <end position="189"/>
    </location>
</feature>
<dbReference type="OrthoDB" id="3269380at2759"/>
<feature type="compositionally biased region" description="Basic and acidic residues" evidence="6">
    <location>
        <begin position="132"/>
        <end position="141"/>
    </location>
</feature>
<evidence type="ECO:0000313" key="8">
    <source>
        <dbReference type="EMBL" id="KAJ8035835.1"/>
    </source>
</evidence>
<name>A0A9Q1H7X9_HOLLE</name>
<keyword evidence="9" id="KW-1185">Reference proteome</keyword>
<organism evidence="8 9">
    <name type="scientific">Holothuria leucospilota</name>
    <name type="common">Black long sea cucumber</name>
    <name type="synonym">Mertensiothuria leucospilota</name>
    <dbReference type="NCBI Taxonomy" id="206669"/>
    <lineage>
        <taxon>Eukaryota</taxon>
        <taxon>Metazoa</taxon>
        <taxon>Echinodermata</taxon>
        <taxon>Eleutherozoa</taxon>
        <taxon>Echinozoa</taxon>
        <taxon>Holothuroidea</taxon>
        <taxon>Aspidochirotacea</taxon>
        <taxon>Aspidochirotida</taxon>
        <taxon>Holothuriidae</taxon>
        <taxon>Holothuria</taxon>
    </lineage>
</organism>
<evidence type="ECO:0000256" key="4">
    <source>
        <dbReference type="ARBA" id="ARBA00022833"/>
    </source>
</evidence>
<sequence>MTILYDGSASPTTTLPTMTTPPPSCLFSRFVTDAAKHQPKEKKKPKLHKSSPKATLLIGSREDVDRLNSDSDSDESIMWKLGSQYSSDLLLHHRKSSEGTKSKPFICPVPGCKKRYKNVNGMKYHSRNGHRKDKDKSENKVKKTYKCDCGKSYRSAQGLRQHMIAQHPPNPLSPSPSPSTSPKQTAVTSSVTSTITSSLFSAGHVGLSLANGSILLEPCTPLGSTSLVVEPGTPVTSTSQTQRLVTPSTPPTGFTIVTLPSASLSSVNGLVSSSQQQQNADSANQKAQTESAIGGGQTSNVTATNLISELKIKKEEIEPVQ</sequence>
<dbReference type="Gene3D" id="3.30.160.60">
    <property type="entry name" value="Classic Zinc Finger"/>
    <property type="match status" value="1"/>
</dbReference>
<accession>A0A9Q1H7X9</accession>
<evidence type="ECO:0000256" key="2">
    <source>
        <dbReference type="ARBA" id="ARBA00022737"/>
    </source>
</evidence>
<evidence type="ECO:0000256" key="5">
    <source>
        <dbReference type="PROSITE-ProRule" id="PRU00042"/>
    </source>
</evidence>
<dbReference type="PROSITE" id="PS50157">
    <property type="entry name" value="ZINC_FINGER_C2H2_2"/>
    <property type="match status" value="1"/>
</dbReference>
<dbReference type="EMBL" id="JAIZAY010000009">
    <property type="protein sequence ID" value="KAJ8035835.1"/>
    <property type="molecule type" value="Genomic_DNA"/>
</dbReference>
<dbReference type="Proteomes" id="UP001152320">
    <property type="component" value="Chromosome 9"/>
</dbReference>
<keyword evidence="3 5" id="KW-0863">Zinc-finger</keyword>
<feature type="domain" description="C2H2-type" evidence="7">
    <location>
        <begin position="105"/>
        <end position="135"/>
    </location>
</feature>